<dbReference type="GO" id="GO:0016709">
    <property type="term" value="F:oxidoreductase activity, acting on paired donors, with incorporation or reduction of molecular oxygen, NAD(P)H as one donor, and incorporation of one atom of oxygen"/>
    <property type="evidence" value="ECO:0007669"/>
    <property type="project" value="UniProtKB-ARBA"/>
</dbReference>
<dbReference type="SUPFAM" id="SSF51905">
    <property type="entry name" value="FAD/NAD(P)-binding domain"/>
    <property type="match status" value="1"/>
</dbReference>
<evidence type="ECO:0000256" key="3">
    <source>
        <dbReference type="ARBA" id="ARBA00022827"/>
    </source>
</evidence>
<keyword evidence="2" id="KW-0285">Flavoprotein</keyword>
<dbReference type="Gene3D" id="3.30.70.2450">
    <property type="match status" value="1"/>
</dbReference>
<evidence type="ECO:0000256" key="2">
    <source>
        <dbReference type="ARBA" id="ARBA00022630"/>
    </source>
</evidence>
<dbReference type="InterPro" id="IPR050641">
    <property type="entry name" value="RIFMO-like"/>
</dbReference>
<dbReference type="InterPro" id="IPR002938">
    <property type="entry name" value="FAD-bd"/>
</dbReference>
<evidence type="ECO:0000313" key="5">
    <source>
        <dbReference type="EMBL" id="MVW63697.1"/>
    </source>
</evidence>
<dbReference type="EMBL" id="WSES01000009">
    <property type="protein sequence ID" value="MVW63697.1"/>
    <property type="molecule type" value="Genomic_DNA"/>
</dbReference>
<feature type="domain" description="FAD-binding" evidence="4">
    <location>
        <begin position="3"/>
        <end position="342"/>
    </location>
</feature>
<dbReference type="PANTHER" id="PTHR43004">
    <property type="entry name" value="TRK SYSTEM POTASSIUM UPTAKE PROTEIN"/>
    <property type="match status" value="1"/>
</dbReference>
<reference evidence="5 6" key="1">
    <citation type="submission" date="2019-12" db="EMBL/GenBank/DDBJ databases">
        <authorList>
            <person name="Li C."/>
            <person name="Zhao J."/>
        </authorList>
    </citation>
    <scope>NUCLEOTIDE SEQUENCE [LARGE SCALE GENOMIC DNA]</scope>
    <source>
        <strain evidence="5 6">NEAU-DD11</strain>
    </source>
</reference>
<protein>
    <submittedName>
        <fullName evidence="5">FAD-dependent oxidoreductase</fullName>
    </submittedName>
</protein>
<evidence type="ECO:0000259" key="4">
    <source>
        <dbReference type="Pfam" id="PF01494"/>
    </source>
</evidence>
<comment type="caution">
    <text evidence="5">The sequence shown here is derived from an EMBL/GenBank/DDBJ whole genome shotgun (WGS) entry which is preliminary data.</text>
</comment>
<dbReference type="PANTHER" id="PTHR43004:SF19">
    <property type="entry name" value="BINDING MONOOXYGENASE, PUTATIVE (JCVI)-RELATED"/>
    <property type="match status" value="1"/>
</dbReference>
<gene>
    <name evidence="5" type="ORF">GPY61_27595</name>
</gene>
<name>A0A7X3G4T1_9BURK</name>
<evidence type="ECO:0000256" key="1">
    <source>
        <dbReference type="ARBA" id="ARBA00001974"/>
    </source>
</evidence>
<sequence>MDETEVLIAGAGPTGLVLALWLVRQGVGVRIVDRSAGPGTSSRAMAVQARTLELYRQLDLVDEIVGGGLRNPAINLWVKGERRTRLSFRDAGRELTPYPFVLIYPQDRHERVLVHRLEEAGVTVERNTELLGFEQDAAGVTARLRGPAGESVCRAAWLAGCDGAHSIVRHRLGTGFEGGTYQHTFYVADVEVSGPAANGEIHLSLEEGDFAALFSYDQQGNARLIGAVRDAEVREGHTLAFDDVRQRAIASLGLRIEKVNWFSTYRVHHRVTGHYRSGRALLLGDAAHVHSPAGGQGMNTGIGDAINVAWKLAHVLRGRAPETLIDTYEAERKAFAQRLVETTDRAFSFVVAEGGFADFVRTHIAPLFASAAYGIEPVRAFMFRVLSQMGIHYPDSRLSAGSAGHVRGGDRFPWTGYGGGPDNHAPLAAIAWQVHVYGEVAPALHAWCAGRGIALYRYDWCDACQAAGLVRDAVYLVRPDTYVALVDRAGERDTLEAYFTTRGIHPA</sequence>
<accession>A0A7X3G4T1</accession>
<comment type="cofactor">
    <cofactor evidence="1">
        <name>FAD</name>
        <dbReference type="ChEBI" id="CHEBI:57692"/>
    </cofactor>
</comment>
<dbReference type="RefSeq" id="WP_056133244.1">
    <property type="nucleotide sequence ID" value="NZ_WSES01000009.1"/>
</dbReference>
<keyword evidence="3" id="KW-0274">FAD</keyword>
<dbReference type="InterPro" id="IPR036188">
    <property type="entry name" value="FAD/NAD-bd_sf"/>
</dbReference>
<dbReference type="Pfam" id="PF01494">
    <property type="entry name" value="FAD_binding_3"/>
    <property type="match status" value="1"/>
</dbReference>
<evidence type="ECO:0000313" key="6">
    <source>
        <dbReference type="Proteomes" id="UP000443353"/>
    </source>
</evidence>
<dbReference type="Gene3D" id="3.50.50.60">
    <property type="entry name" value="FAD/NAD(P)-binding domain"/>
    <property type="match status" value="1"/>
</dbReference>
<dbReference type="Proteomes" id="UP000443353">
    <property type="component" value="Unassembled WGS sequence"/>
</dbReference>
<proteinExistence type="predicted"/>
<organism evidence="5 6">
    <name type="scientific">Massilia cellulosiltytica</name>
    <dbReference type="NCBI Taxonomy" id="2683234"/>
    <lineage>
        <taxon>Bacteria</taxon>
        <taxon>Pseudomonadati</taxon>
        <taxon>Pseudomonadota</taxon>
        <taxon>Betaproteobacteria</taxon>
        <taxon>Burkholderiales</taxon>
        <taxon>Oxalobacteraceae</taxon>
        <taxon>Telluria group</taxon>
        <taxon>Massilia</taxon>
    </lineage>
</organism>
<dbReference type="PRINTS" id="PR00420">
    <property type="entry name" value="RNGMNOXGNASE"/>
</dbReference>
<dbReference type="AlphaFoldDB" id="A0A7X3G4T1"/>
<keyword evidence="6" id="KW-1185">Reference proteome</keyword>
<dbReference type="GO" id="GO:0071949">
    <property type="term" value="F:FAD binding"/>
    <property type="evidence" value="ECO:0007669"/>
    <property type="project" value="InterPro"/>
</dbReference>